<feature type="transmembrane region" description="Helical" evidence="1">
    <location>
        <begin position="235"/>
        <end position="257"/>
    </location>
</feature>
<comment type="caution">
    <text evidence="2">The sequence shown here is derived from an EMBL/GenBank/DDBJ whole genome shotgun (WGS) entry which is preliminary data.</text>
</comment>
<feature type="transmembrane region" description="Helical" evidence="1">
    <location>
        <begin position="198"/>
        <end position="223"/>
    </location>
</feature>
<organism evidence="2 3">
    <name type="scientific">Aquabacterium commune</name>
    <dbReference type="NCBI Taxonomy" id="70586"/>
    <lineage>
        <taxon>Bacteria</taxon>
        <taxon>Pseudomonadati</taxon>
        <taxon>Pseudomonadota</taxon>
        <taxon>Betaproteobacteria</taxon>
        <taxon>Burkholderiales</taxon>
        <taxon>Aquabacterium</taxon>
    </lineage>
</organism>
<evidence type="ECO:0008006" key="4">
    <source>
        <dbReference type="Google" id="ProtNLM"/>
    </source>
</evidence>
<dbReference type="EMBL" id="SNXW01000001">
    <property type="protein sequence ID" value="TDP88543.1"/>
    <property type="molecule type" value="Genomic_DNA"/>
</dbReference>
<protein>
    <recommendedName>
        <fullName evidence="4">Dolichyl-phosphate-mannose-protein mannosyltransferase</fullName>
    </recommendedName>
</protein>
<evidence type="ECO:0000256" key="1">
    <source>
        <dbReference type="SAM" id="Phobius"/>
    </source>
</evidence>
<evidence type="ECO:0000313" key="3">
    <source>
        <dbReference type="Proteomes" id="UP000294593"/>
    </source>
</evidence>
<feature type="transmembrane region" description="Helical" evidence="1">
    <location>
        <begin position="53"/>
        <end position="71"/>
    </location>
</feature>
<keyword evidence="1" id="KW-0472">Membrane</keyword>
<accession>A0A4R6RP74</accession>
<keyword evidence="1" id="KW-1133">Transmembrane helix</keyword>
<name>A0A4R6RP74_9BURK</name>
<reference evidence="2 3" key="1">
    <citation type="submission" date="2019-03" db="EMBL/GenBank/DDBJ databases">
        <title>Genomic Encyclopedia of Type Strains, Phase IV (KMG-IV): sequencing the most valuable type-strain genomes for metagenomic binning, comparative biology and taxonomic classification.</title>
        <authorList>
            <person name="Goeker M."/>
        </authorList>
    </citation>
    <scope>NUCLEOTIDE SEQUENCE [LARGE SCALE GENOMIC DNA]</scope>
    <source>
        <strain evidence="2 3">DSM 11901</strain>
    </source>
</reference>
<feature type="transmembrane region" description="Helical" evidence="1">
    <location>
        <begin position="127"/>
        <end position="148"/>
    </location>
</feature>
<feature type="transmembrane region" description="Helical" evidence="1">
    <location>
        <begin position="277"/>
        <end position="295"/>
    </location>
</feature>
<keyword evidence="3" id="KW-1185">Reference proteome</keyword>
<feature type="transmembrane region" description="Helical" evidence="1">
    <location>
        <begin position="155"/>
        <end position="173"/>
    </location>
</feature>
<dbReference type="AlphaFoldDB" id="A0A4R6RP74"/>
<sequence length="511" mass="55544">MSMDVPHLITKMATLQRGAALFVLAWLLVQVLARTPFLNAPLQRFSRAVTPMLPWWLLACAVLYAGAYLAYPTHADHVEASVLVLGEHVRRGLPLYPTDLGYTMDGLLYGPLLAVLNALVLSLSIDAFLGSKLLALASTVVAVGLCATQLRDRCALLYLGFLGAFDLLFFNRAEPHLLLLTALACRCMGMSDAGRRAWLLGLLAGLAASLKVHGVLYIAAVYLWAQPDGLRRPALLLRVAAGALVTALPWFLLPGISLPGYLHFLKLASLHGIEPRILLDNGIFLLALWLPLLVLRCPWRSVLGIAALELLVAVLGAKKGAGCWHLLPFVVLHAHMLDALLSQRSPANRHPRAELMALLPMLSLAMSTAFALAPGIRHHLQQRDDIAQARVALRELASSHPGLVLATGAEQGYELSYLRIDLEQLGVRQIDVPAFIDLQWAGVQDAPLAEALGQCRIPHLAVPRGEPAFANLSGYSGRPLFSDAVRLAFAARFVRVVQTAHFDLYRCQAPT</sequence>
<gene>
    <name evidence="2" type="ORF">EV672_101695</name>
</gene>
<proteinExistence type="predicted"/>
<keyword evidence="1" id="KW-0812">Transmembrane</keyword>
<feature type="transmembrane region" description="Helical" evidence="1">
    <location>
        <begin position="353"/>
        <end position="373"/>
    </location>
</feature>
<evidence type="ECO:0000313" key="2">
    <source>
        <dbReference type="EMBL" id="TDP88543.1"/>
    </source>
</evidence>
<dbReference type="Proteomes" id="UP000294593">
    <property type="component" value="Unassembled WGS sequence"/>
</dbReference>
<feature type="transmembrane region" description="Helical" evidence="1">
    <location>
        <begin position="302"/>
        <end position="318"/>
    </location>
</feature>